<dbReference type="VEuPathDB" id="FungiDB:AB675_1901"/>
<dbReference type="EMBL" id="LFJN01000006">
    <property type="protein sequence ID" value="KPI43009.1"/>
    <property type="molecule type" value="Genomic_DNA"/>
</dbReference>
<keyword evidence="3" id="KW-1185">Reference proteome</keyword>
<evidence type="ECO:0000256" key="1">
    <source>
        <dbReference type="SAM" id="MobiDB-lite"/>
    </source>
</evidence>
<feature type="compositionally biased region" description="Basic and acidic residues" evidence="1">
    <location>
        <begin position="57"/>
        <end position="70"/>
    </location>
</feature>
<feature type="region of interest" description="Disordered" evidence="1">
    <location>
        <begin position="246"/>
        <end position="265"/>
    </location>
</feature>
<gene>
    <name evidence="2" type="ORF">AB675_1901</name>
</gene>
<dbReference type="GeneID" id="28733708"/>
<dbReference type="AlphaFoldDB" id="A0A0N0NPW7"/>
<feature type="compositionally biased region" description="Low complexity" evidence="1">
    <location>
        <begin position="180"/>
        <end position="203"/>
    </location>
</feature>
<feature type="compositionally biased region" description="Basic and acidic residues" evidence="1">
    <location>
        <begin position="96"/>
        <end position="109"/>
    </location>
</feature>
<feature type="compositionally biased region" description="Polar residues" evidence="1">
    <location>
        <begin position="71"/>
        <end position="80"/>
    </location>
</feature>
<name>A0A0N0NPW7_9EURO</name>
<reference evidence="2 3" key="1">
    <citation type="submission" date="2015-06" db="EMBL/GenBank/DDBJ databases">
        <title>Draft genome of the ant-associated black yeast Phialophora attae CBS 131958.</title>
        <authorList>
            <person name="Moreno L.F."/>
            <person name="Stielow B.J."/>
            <person name="de Hoog S."/>
            <person name="Vicente V.A."/>
            <person name="Weiss V.A."/>
            <person name="de Vries M."/>
            <person name="Cruz L.M."/>
            <person name="Souza E.M."/>
        </authorList>
    </citation>
    <scope>NUCLEOTIDE SEQUENCE [LARGE SCALE GENOMIC DNA]</scope>
    <source>
        <strain evidence="2 3">CBS 131958</strain>
    </source>
</reference>
<dbReference type="RefSeq" id="XP_018002972.1">
    <property type="nucleotide sequence ID" value="XM_018141828.1"/>
</dbReference>
<proteinExistence type="predicted"/>
<feature type="compositionally biased region" description="Polar residues" evidence="1">
    <location>
        <begin position="126"/>
        <end position="135"/>
    </location>
</feature>
<dbReference type="Proteomes" id="UP000038010">
    <property type="component" value="Unassembled WGS sequence"/>
</dbReference>
<feature type="region of interest" description="Disordered" evidence="1">
    <location>
        <begin position="168"/>
        <end position="241"/>
    </location>
</feature>
<feature type="compositionally biased region" description="Polar residues" evidence="1">
    <location>
        <begin position="34"/>
        <end position="56"/>
    </location>
</feature>
<organism evidence="2 3">
    <name type="scientific">Cyphellophora attinorum</name>
    <dbReference type="NCBI Taxonomy" id="1664694"/>
    <lineage>
        <taxon>Eukaryota</taxon>
        <taxon>Fungi</taxon>
        <taxon>Dikarya</taxon>
        <taxon>Ascomycota</taxon>
        <taxon>Pezizomycotina</taxon>
        <taxon>Eurotiomycetes</taxon>
        <taxon>Chaetothyriomycetidae</taxon>
        <taxon>Chaetothyriales</taxon>
        <taxon>Cyphellophoraceae</taxon>
        <taxon>Cyphellophora</taxon>
    </lineage>
</organism>
<feature type="compositionally biased region" description="Polar residues" evidence="1">
    <location>
        <begin position="213"/>
        <end position="241"/>
    </location>
</feature>
<protein>
    <submittedName>
        <fullName evidence="2">Uncharacterized protein</fullName>
    </submittedName>
</protein>
<sequence>MYEPSLQPSYAVHEQRRRPVSWYTHSSSPPPPQTADSEATDTGTVVHNPPHANNRNVADRRTSHQSERVQTRQAKVTQTPYPIETDVTEAAQDAAAIERRPSHHSERIKTRQAKVTQTPYPADTPATANSGTSSKVGLKYGDESSEDEDMDQHADLEVRKAGPDVPIIAVPRKSSKRASRALLDASSSNASSTASSARNSYNALANGMDPDTNAHSGSNASSHPEATNILPTSPTNSSRGSIIFRTTTAQDNDRTPTNARQTGQAHESICSAPAFTRSASGVFHDASENLPTDEEHDKVIREAEVQRQPVWI</sequence>
<evidence type="ECO:0000313" key="3">
    <source>
        <dbReference type="Proteomes" id="UP000038010"/>
    </source>
</evidence>
<accession>A0A0N0NPW7</accession>
<comment type="caution">
    <text evidence="2">The sequence shown here is derived from an EMBL/GenBank/DDBJ whole genome shotgun (WGS) entry which is preliminary data.</text>
</comment>
<feature type="region of interest" description="Disordered" evidence="1">
    <location>
        <begin position="1"/>
        <end position="151"/>
    </location>
</feature>
<evidence type="ECO:0000313" key="2">
    <source>
        <dbReference type="EMBL" id="KPI43009.1"/>
    </source>
</evidence>